<dbReference type="AlphaFoldDB" id="A0A395IEK1"/>
<accession>A0A395IEK1</accession>
<dbReference type="OrthoDB" id="2588190at2759"/>
<dbReference type="EMBL" id="KZ824267">
    <property type="protein sequence ID" value="RAL17603.1"/>
    <property type="molecule type" value="Genomic_DNA"/>
</dbReference>
<dbReference type="GeneID" id="37200887"/>
<evidence type="ECO:0008006" key="3">
    <source>
        <dbReference type="Google" id="ProtNLM"/>
    </source>
</evidence>
<dbReference type="Gene3D" id="2.60.120.10">
    <property type="entry name" value="Jelly Rolls"/>
    <property type="match status" value="1"/>
</dbReference>
<dbReference type="RefSeq" id="XP_025556757.1">
    <property type="nucleotide sequence ID" value="XM_025696598.1"/>
</dbReference>
<gene>
    <name evidence="1" type="ORF">BO97DRAFT_419839</name>
</gene>
<dbReference type="SUPFAM" id="SSF51182">
    <property type="entry name" value="RmlC-like cupins"/>
    <property type="match status" value="1"/>
</dbReference>
<dbReference type="Proteomes" id="UP000248961">
    <property type="component" value="Unassembled WGS sequence"/>
</dbReference>
<dbReference type="STRING" id="1450537.A0A395IEK1"/>
<evidence type="ECO:0000313" key="2">
    <source>
        <dbReference type="Proteomes" id="UP000248961"/>
    </source>
</evidence>
<keyword evidence="2" id="KW-1185">Reference proteome</keyword>
<sequence length="143" mass="15758">MRETGVDDHGYRHPRWSGFLLFARQHRPAIPSRAGVLSRPSITTCQTAGKFVITSIESSYLYGASILDQSFTLQSVHQVYHMLDGAISVAIDGEVNVVRVGETSFIAAGIKIQIAFLEKYTRFWALASGDWLESPVENAGITV</sequence>
<dbReference type="InterPro" id="IPR014710">
    <property type="entry name" value="RmlC-like_jellyroll"/>
</dbReference>
<protein>
    <recommendedName>
        <fullName evidence="3">Cupin 2 conserved barrel domain-containing protein</fullName>
    </recommendedName>
</protein>
<organism evidence="1 2">
    <name type="scientific">Aspergillus homomorphus (strain CBS 101889)</name>
    <dbReference type="NCBI Taxonomy" id="1450537"/>
    <lineage>
        <taxon>Eukaryota</taxon>
        <taxon>Fungi</taxon>
        <taxon>Dikarya</taxon>
        <taxon>Ascomycota</taxon>
        <taxon>Pezizomycotina</taxon>
        <taxon>Eurotiomycetes</taxon>
        <taxon>Eurotiomycetidae</taxon>
        <taxon>Eurotiales</taxon>
        <taxon>Aspergillaceae</taxon>
        <taxon>Aspergillus</taxon>
        <taxon>Aspergillus subgen. Circumdati</taxon>
    </lineage>
</organism>
<proteinExistence type="predicted"/>
<evidence type="ECO:0000313" key="1">
    <source>
        <dbReference type="EMBL" id="RAL17603.1"/>
    </source>
</evidence>
<dbReference type="InterPro" id="IPR011051">
    <property type="entry name" value="RmlC_Cupin_sf"/>
</dbReference>
<dbReference type="VEuPathDB" id="FungiDB:BO97DRAFT_419839"/>
<name>A0A395IEK1_ASPHC</name>
<reference evidence="1 2" key="1">
    <citation type="submission" date="2018-02" db="EMBL/GenBank/DDBJ databases">
        <title>The genomes of Aspergillus section Nigri reveals drivers in fungal speciation.</title>
        <authorList>
            <consortium name="DOE Joint Genome Institute"/>
            <person name="Vesth T.C."/>
            <person name="Nybo J."/>
            <person name="Theobald S."/>
            <person name="Brandl J."/>
            <person name="Frisvad J.C."/>
            <person name="Nielsen K.F."/>
            <person name="Lyhne E.K."/>
            <person name="Kogle M.E."/>
            <person name="Kuo A."/>
            <person name="Riley R."/>
            <person name="Clum A."/>
            <person name="Nolan M."/>
            <person name="Lipzen A."/>
            <person name="Salamov A."/>
            <person name="Henrissat B."/>
            <person name="Wiebenga A."/>
            <person name="De vries R.P."/>
            <person name="Grigoriev I.V."/>
            <person name="Mortensen U.H."/>
            <person name="Andersen M.R."/>
            <person name="Baker S.E."/>
        </authorList>
    </citation>
    <scope>NUCLEOTIDE SEQUENCE [LARGE SCALE GENOMIC DNA]</scope>
    <source>
        <strain evidence="1 2">CBS 101889</strain>
    </source>
</reference>